<gene>
    <name evidence="3" type="ORF">HW561_23115</name>
</gene>
<comment type="caution">
    <text evidence="3">The sequence shown here is derived from an EMBL/GenBank/DDBJ whole genome shotgun (WGS) entry which is preliminary data.</text>
</comment>
<reference evidence="3 4" key="1">
    <citation type="submission" date="2020-06" db="EMBL/GenBank/DDBJ databases">
        <authorList>
            <person name="Cao W.R."/>
        </authorList>
    </citation>
    <scope>NUCLEOTIDE SEQUENCE [LARGE SCALE GENOMIC DNA]</scope>
    <source>
        <strain evidence="3 4">B1Z28</strain>
    </source>
</reference>
<protein>
    <submittedName>
        <fullName evidence="3">Uncharacterized protein</fullName>
    </submittedName>
</protein>
<dbReference type="EMBL" id="JABXWT010000044">
    <property type="protein sequence ID" value="NVO58665.1"/>
    <property type="molecule type" value="Genomic_DNA"/>
</dbReference>
<sequence length="132" mass="13985">MKKAMIASATVLALVVSAGTSMAGPLRDQGQRGFAQEVRSSVSQARGHAGTKVKTHQTTNLTDSGAHLTSKHDLGQMSQSLTQQNSTYGSTGGSQFPNVVVIPIDDNGTKTVIFGKDSGSGLSDQPVYWRYW</sequence>
<accession>A0ABX2PWU2</accession>
<feature type="region of interest" description="Disordered" evidence="1">
    <location>
        <begin position="41"/>
        <end position="69"/>
    </location>
</feature>
<keyword evidence="4" id="KW-1185">Reference proteome</keyword>
<evidence type="ECO:0000256" key="1">
    <source>
        <dbReference type="SAM" id="MobiDB-lite"/>
    </source>
</evidence>
<evidence type="ECO:0000313" key="3">
    <source>
        <dbReference type="EMBL" id="NVO58665.1"/>
    </source>
</evidence>
<dbReference type="Proteomes" id="UP000630805">
    <property type="component" value="Unassembled WGS sequence"/>
</dbReference>
<evidence type="ECO:0000313" key="4">
    <source>
        <dbReference type="Proteomes" id="UP000630805"/>
    </source>
</evidence>
<keyword evidence="2" id="KW-0732">Signal</keyword>
<organism evidence="3 4">
    <name type="scientific">Ruegeria haliotis</name>
    <dbReference type="NCBI Taxonomy" id="2747601"/>
    <lineage>
        <taxon>Bacteria</taxon>
        <taxon>Pseudomonadati</taxon>
        <taxon>Pseudomonadota</taxon>
        <taxon>Alphaproteobacteria</taxon>
        <taxon>Rhodobacterales</taxon>
        <taxon>Roseobacteraceae</taxon>
        <taxon>Ruegeria</taxon>
    </lineage>
</organism>
<proteinExistence type="predicted"/>
<feature type="chain" id="PRO_5045579312" evidence="2">
    <location>
        <begin position="24"/>
        <end position="132"/>
    </location>
</feature>
<evidence type="ECO:0000256" key="2">
    <source>
        <dbReference type="SAM" id="SignalP"/>
    </source>
</evidence>
<feature type="signal peptide" evidence="2">
    <location>
        <begin position="1"/>
        <end position="23"/>
    </location>
</feature>
<dbReference type="RefSeq" id="WP_176867722.1">
    <property type="nucleotide sequence ID" value="NZ_JABXWT010000044.1"/>
</dbReference>
<name>A0ABX2PWU2_9RHOB</name>